<sequence length="53" mass="6012">MRQFTFLKIDNRIYVRLLIANNKSCLKGIGEVGSGEKQSITWELITGLKTDLV</sequence>
<gene>
    <name evidence="1" type="ORF">O53_1569</name>
</gene>
<proteinExistence type="predicted"/>
<reference evidence="1 2" key="1">
    <citation type="journal article" date="2013" name="Genome Announc.">
        <title>Whole-Genome Sequence of Microcystis aeruginosa TAIHU98, a Nontoxic Bloom-Forming Strain Isolated from Taihu Lake, China.</title>
        <authorList>
            <person name="Yang C."/>
            <person name="Zhang W."/>
            <person name="Ren M."/>
            <person name="Song L."/>
            <person name="Li T."/>
            <person name="Zhao J."/>
        </authorList>
    </citation>
    <scope>NUCLEOTIDE SEQUENCE [LARGE SCALE GENOMIC DNA]</scope>
    <source>
        <strain evidence="1 2">TAIHU98</strain>
    </source>
</reference>
<dbReference type="Proteomes" id="UP000010932">
    <property type="component" value="Unassembled WGS sequence"/>
</dbReference>
<evidence type="ECO:0000313" key="2">
    <source>
        <dbReference type="Proteomes" id="UP000010932"/>
    </source>
</evidence>
<dbReference type="EMBL" id="ANKQ01000001">
    <property type="protein sequence ID" value="ELP56957.1"/>
    <property type="molecule type" value="Genomic_DNA"/>
</dbReference>
<organism evidence="1 2">
    <name type="scientific">Microcystis aeruginosa TAIHU98</name>
    <dbReference type="NCBI Taxonomy" id="1134457"/>
    <lineage>
        <taxon>Bacteria</taxon>
        <taxon>Bacillati</taxon>
        <taxon>Cyanobacteriota</taxon>
        <taxon>Cyanophyceae</taxon>
        <taxon>Oscillatoriophycideae</taxon>
        <taxon>Chroococcales</taxon>
        <taxon>Microcystaceae</taxon>
        <taxon>Microcystis</taxon>
    </lineage>
</organism>
<name>L7EF94_MICAE</name>
<comment type="caution">
    <text evidence="1">The sequence shown here is derived from an EMBL/GenBank/DDBJ whole genome shotgun (WGS) entry which is preliminary data.</text>
</comment>
<protein>
    <submittedName>
        <fullName evidence="1">Uncharacterized protein</fullName>
    </submittedName>
</protein>
<dbReference type="AlphaFoldDB" id="L7EF94"/>
<accession>L7EF94</accession>
<evidence type="ECO:0000313" key="1">
    <source>
        <dbReference type="EMBL" id="ELP56957.1"/>
    </source>
</evidence>